<evidence type="ECO:0000313" key="9">
    <source>
        <dbReference type="EMBL" id="SES76339.1"/>
    </source>
</evidence>
<dbReference type="SMART" id="SM00421">
    <property type="entry name" value="HTH_LUXR"/>
    <property type="match status" value="1"/>
</dbReference>
<dbReference type="PROSITE" id="PS50110">
    <property type="entry name" value="RESPONSE_REGULATORY"/>
    <property type="match status" value="1"/>
</dbReference>
<accession>A0A1H9Z4C1</accession>
<evidence type="ECO:0000313" key="10">
    <source>
        <dbReference type="Proteomes" id="UP000199180"/>
    </source>
</evidence>
<protein>
    <submittedName>
        <fullName evidence="9">Two-component response regulator, FixJ family, consists of REC and HTH domains</fullName>
    </submittedName>
</protein>
<organism evidence="9 10">
    <name type="scientific">Paracoccus homiensis</name>
    <dbReference type="NCBI Taxonomy" id="364199"/>
    <lineage>
        <taxon>Bacteria</taxon>
        <taxon>Pseudomonadati</taxon>
        <taxon>Pseudomonadota</taxon>
        <taxon>Alphaproteobacteria</taxon>
        <taxon>Rhodobacterales</taxon>
        <taxon>Paracoccaceae</taxon>
        <taxon>Paracoccus</taxon>
    </lineage>
</organism>
<dbReference type="SMART" id="SM00448">
    <property type="entry name" value="REC"/>
    <property type="match status" value="1"/>
</dbReference>
<dbReference type="SUPFAM" id="SSF46894">
    <property type="entry name" value="C-terminal effector domain of the bipartite response regulators"/>
    <property type="match status" value="1"/>
</dbReference>
<dbReference type="Pfam" id="PF00072">
    <property type="entry name" value="Response_reg"/>
    <property type="match status" value="1"/>
</dbReference>
<dbReference type="OrthoDB" id="9782655at2"/>
<dbReference type="FunFam" id="3.40.50.2300:FF:000018">
    <property type="entry name" value="DNA-binding transcriptional regulator NtrC"/>
    <property type="match status" value="1"/>
</dbReference>
<evidence type="ECO:0000259" key="8">
    <source>
        <dbReference type="PROSITE" id="PS50110"/>
    </source>
</evidence>
<dbReference type="GO" id="GO:0003677">
    <property type="term" value="F:DNA binding"/>
    <property type="evidence" value="ECO:0007669"/>
    <property type="project" value="UniProtKB-KW"/>
</dbReference>
<dbReference type="GO" id="GO:0000160">
    <property type="term" value="P:phosphorelay signal transduction system"/>
    <property type="evidence" value="ECO:0007669"/>
    <property type="project" value="UniProtKB-KW"/>
</dbReference>
<dbReference type="PANTHER" id="PTHR44688:SF16">
    <property type="entry name" value="DNA-BINDING TRANSCRIPTIONAL ACTIVATOR DEVR_DOSR"/>
    <property type="match status" value="1"/>
</dbReference>
<dbReference type="CDD" id="cd06170">
    <property type="entry name" value="LuxR_C_like"/>
    <property type="match status" value="1"/>
</dbReference>
<proteinExistence type="predicted"/>
<dbReference type="CDD" id="cd17537">
    <property type="entry name" value="REC_FixJ"/>
    <property type="match status" value="1"/>
</dbReference>
<dbReference type="Proteomes" id="UP000199180">
    <property type="component" value="Unassembled WGS sequence"/>
</dbReference>
<keyword evidence="4" id="KW-0238">DNA-binding</keyword>
<dbReference type="Gene3D" id="1.10.10.10">
    <property type="entry name" value="Winged helix-like DNA-binding domain superfamily/Winged helix DNA-binding domain"/>
    <property type="match status" value="1"/>
</dbReference>
<dbReference type="PANTHER" id="PTHR44688">
    <property type="entry name" value="DNA-BINDING TRANSCRIPTIONAL ACTIVATOR DEVR_DOSR"/>
    <property type="match status" value="1"/>
</dbReference>
<evidence type="ECO:0000256" key="6">
    <source>
        <dbReference type="PROSITE-ProRule" id="PRU00169"/>
    </source>
</evidence>
<feature type="domain" description="HTH luxR-type" evidence="7">
    <location>
        <begin position="137"/>
        <end position="205"/>
    </location>
</feature>
<keyword evidence="1 6" id="KW-0597">Phosphoprotein</keyword>
<sequence>MTGIEQTVFIVDDDAAIRVSLSRALTRRGYRVECHESAASFLATYTGMRQGCLVLDYGMPGMNGLELQDRLRHSGHTLPIIFVTGHGGVPESVRAIKAGAIDFLQKPFSQSQLVERIDQALAISREQAEQQSASQQWQARFDRLTPREREIAEFILSNPSLVSNKQIAADLGISPRTVEHHRARIFEKLEVSSVAELIGLSREGETPTA</sequence>
<evidence type="ECO:0000256" key="5">
    <source>
        <dbReference type="ARBA" id="ARBA00023163"/>
    </source>
</evidence>
<dbReference type="AlphaFoldDB" id="A0A1H9Z4C1"/>
<feature type="domain" description="Response regulatory" evidence="8">
    <location>
        <begin position="7"/>
        <end position="121"/>
    </location>
</feature>
<dbReference type="InterPro" id="IPR001789">
    <property type="entry name" value="Sig_transdc_resp-reg_receiver"/>
</dbReference>
<evidence type="ECO:0000259" key="7">
    <source>
        <dbReference type="PROSITE" id="PS50043"/>
    </source>
</evidence>
<keyword evidence="2" id="KW-0902">Two-component regulatory system</keyword>
<feature type="modified residue" description="4-aspartylphosphate" evidence="6">
    <location>
        <position position="56"/>
    </location>
</feature>
<keyword evidence="5" id="KW-0804">Transcription</keyword>
<dbReference type="PROSITE" id="PS50043">
    <property type="entry name" value="HTH_LUXR_2"/>
    <property type="match status" value="1"/>
</dbReference>
<dbReference type="InterPro" id="IPR016032">
    <property type="entry name" value="Sig_transdc_resp-reg_C-effctor"/>
</dbReference>
<dbReference type="Pfam" id="PF00196">
    <property type="entry name" value="GerE"/>
    <property type="match status" value="1"/>
</dbReference>
<dbReference type="GO" id="GO:0006355">
    <property type="term" value="P:regulation of DNA-templated transcription"/>
    <property type="evidence" value="ECO:0007669"/>
    <property type="project" value="InterPro"/>
</dbReference>
<evidence type="ECO:0000256" key="3">
    <source>
        <dbReference type="ARBA" id="ARBA00023015"/>
    </source>
</evidence>
<evidence type="ECO:0000256" key="1">
    <source>
        <dbReference type="ARBA" id="ARBA00022553"/>
    </source>
</evidence>
<name>A0A1H9Z4C1_9RHOB</name>
<reference evidence="9 10" key="1">
    <citation type="submission" date="2016-10" db="EMBL/GenBank/DDBJ databases">
        <authorList>
            <person name="de Groot N.N."/>
        </authorList>
    </citation>
    <scope>NUCLEOTIDE SEQUENCE [LARGE SCALE GENOMIC DNA]</scope>
    <source>
        <strain evidence="9 10">DSM 17862</strain>
    </source>
</reference>
<dbReference type="InterPro" id="IPR011006">
    <property type="entry name" value="CheY-like_superfamily"/>
</dbReference>
<keyword evidence="10" id="KW-1185">Reference proteome</keyword>
<keyword evidence="3" id="KW-0805">Transcription regulation</keyword>
<gene>
    <name evidence="9" type="ORF">SAMN04489858_101408</name>
</gene>
<dbReference type="Gene3D" id="3.40.50.2300">
    <property type="match status" value="1"/>
</dbReference>
<evidence type="ECO:0000256" key="2">
    <source>
        <dbReference type="ARBA" id="ARBA00023012"/>
    </source>
</evidence>
<dbReference type="STRING" id="364199.SAMN04489858_101408"/>
<dbReference type="SUPFAM" id="SSF52172">
    <property type="entry name" value="CheY-like"/>
    <property type="match status" value="1"/>
</dbReference>
<dbReference type="EMBL" id="FOHO01000001">
    <property type="protein sequence ID" value="SES76339.1"/>
    <property type="molecule type" value="Genomic_DNA"/>
</dbReference>
<dbReference type="InterPro" id="IPR000792">
    <property type="entry name" value="Tscrpt_reg_LuxR_C"/>
</dbReference>
<evidence type="ECO:0000256" key="4">
    <source>
        <dbReference type="ARBA" id="ARBA00023125"/>
    </source>
</evidence>
<dbReference type="RefSeq" id="WP_090732078.1">
    <property type="nucleotide sequence ID" value="NZ_FOHO01000001.1"/>
</dbReference>
<dbReference type="InterPro" id="IPR036388">
    <property type="entry name" value="WH-like_DNA-bd_sf"/>
</dbReference>